<dbReference type="GO" id="GO:0000309">
    <property type="term" value="F:nicotinamide-nucleotide adenylyltransferase activity"/>
    <property type="evidence" value="ECO:0007669"/>
    <property type="project" value="TreeGrafter"/>
</dbReference>
<name>A0A1E3IRI2_9TREE</name>
<evidence type="ECO:0000313" key="1">
    <source>
        <dbReference type="EMBL" id="WVN86996.1"/>
    </source>
</evidence>
<dbReference type="Proteomes" id="UP000094043">
    <property type="component" value="Chromosome 2"/>
</dbReference>
<keyword evidence="2" id="KW-1185">Reference proteome</keyword>
<dbReference type="AlphaFoldDB" id="A0A1E3IRI2"/>
<gene>
    <name evidence="1" type="ORF">L203_102171</name>
</gene>
<evidence type="ECO:0000313" key="2">
    <source>
        <dbReference type="Proteomes" id="UP000094043"/>
    </source>
</evidence>
<dbReference type="GO" id="GO:0016887">
    <property type="term" value="F:ATP hydrolysis activity"/>
    <property type="evidence" value="ECO:0007669"/>
    <property type="project" value="TreeGrafter"/>
</dbReference>
<dbReference type="InterPro" id="IPR014729">
    <property type="entry name" value="Rossmann-like_a/b/a_fold"/>
</dbReference>
<dbReference type="SUPFAM" id="SSF52374">
    <property type="entry name" value="Nucleotidylyl transferase"/>
    <property type="match status" value="1"/>
</dbReference>
<dbReference type="RefSeq" id="XP_066067696.1">
    <property type="nucleotide sequence ID" value="XM_066211599.1"/>
</dbReference>
<dbReference type="OrthoDB" id="5591297at2759"/>
<dbReference type="GO" id="GO:0005737">
    <property type="term" value="C:cytoplasm"/>
    <property type="evidence" value="ECO:0007669"/>
    <property type="project" value="TreeGrafter"/>
</dbReference>
<dbReference type="PANTHER" id="PTHR31285">
    <property type="entry name" value="NICOTINAMIDE MONONUCLEOTIDE ADENYLYLTRANSFERASE"/>
    <property type="match status" value="1"/>
</dbReference>
<accession>A0A1E3IRI2</accession>
<protein>
    <submittedName>
        <fullName evidence="1">Uncharacterized protein</fullName>
    </submittedName>
</protein>
<dbReference type="VEuPathDB" id="FungiDB:L203_01427"/>
<proteinExistence type="predicted"/>
<dbReference type="KEGG" id="cdep:91086383"/>
<reference evidence="1" key="1">
    <citation type="submission" date="2016-06" db="EMBL/GenBank/DDBJ databases">
        <authorList>
            <person name="Cuomo C."/>
            <person name="Litvintseva A."/>
            <person name="Heitman J."/>
            <person name="Chen Y."/>
            <person name="Sun S."/>
            <person name="Springer D."/>
            <person name="Dromer F."/>
            <person name="Young S."/>
            <person name="Zeng Q."/>
            <person name="Chapman S."/>
            <person name="Gujja S."/>
            <person name="Saif S."/>
            <person name="Birren B."/>
        </authorList>
    </citation>
    <scope>NUCLEOTIDE SEQUENCE</scope>
    <source>
        <strain evidence="1">CBS 7841</strain>
    </source>
</reference>
<reference evidence="1" key="2">
    <citation type="journal article" date="2022" name="Elife">
        <title>Obligate sexual reproduction of a homothallic fungus closely related to the Cryptococcus pathogenic species complex.</title>
        <authorList>
            <person name="Passer A.R."/>
            <person name="Clancey S.A."/>
            <person name="Shea T."/>
            <person name="David-Palma M."/>
            <person name="Averette A.F."/>
            <person name="Boekhout T."/>
            <person name="Porcel B.M."/>
            <person name="Nowrousian M."/>
            <person name="Cuomo C.A."/>
            <person name="Sun S."/>
            <person name="Heitman J."/>
            <person name="Coelho M.A."/>
        </authorList>
    </citation>
    <scope>NUCLEOTIDE SEQUENCE</scope>
    <source>
        <strain evidence="1">CBS 7841</strain>
    </source>
</reference>
<dbReference type="Gene3D" id="3.40.50.620">
    <property type="entry name" value="HUPs"/>
    <property type="match status" value="1"/>
</dbReference>
<organism evidence="1 2">
    <name type="scientific">Cryptococcus depauperatus CBS 7841</name>
    <dbReference type="NCBI Taxonomy" id="1295531"/>
    <lineage>
        <taxon>Eukaryota</taxon>
        <taxon>Fungi</taxon>
        <taxon>Dikarya</taxon>
        <taxon>Basidiomycota</taxon>
        <taxon>Agaricomycotina</taxon>
        <taxon>Tremellomycetes</taxon>
        <taxon>Tremellales</taxon>
        <taxon>Cryptococcaceae</taxon>
        <taxon>Cryptococcus</taxon>
    </lineage>
</organism>
<dbReference type="PANTHER" id="PTHR31285:SF0">
    <property type="entry name" value="NICOTINAMIDE MONONUCLEOTIDE ADENYLYLTRANSFERASE"/>
    <property type="match status" value="1"/>
</dbReference>
<sequence length="293" mass="32657">MRTSVMSRRSFQSIINHINSTPSSFSLIQADDDWLLSLNDSREKEVHIAILDSSFNPPTKAHLALASSSPPQLSSSKALKQPSYTARLLLFTPKNAAKTPLASDATLLQRLEMMSLLASSLRSSNSRCEPVAIGLVHAPNFVNKAQILREYLIDTLGKQKGEGVKMSFLVGMDTLERIFDEKYYPSGEMNNQLNNLFETPPTGAGARLVSARRGSIEENRRLENDLMARPSIAKWVEKGDVSVLGNGGEGWEDISSTLVRQAVRQEDWKMVEELVSEEVGEYIRRERLYAVSK</sequence>
<dbReference type="GO" id="GO:0005634">
    <property type="term" value="C:nucleus"/>
    <property type="evidence" value="ECO:0007669"/>
    <property type="project" value="TreeGrafter"/>
</dbReference>
<reference evidence="1" key="3">
    <citation type="submission" date="2024-01" db="EMBL/GenBank/DDBJ databases">
        <authorList>
            <person name="Coelho M.A."/>
            <person name="David-Palma M."/>
            <person name="Shea T."/>
            <person name="Sun S."/>
            <person name="Cuomo C.A."/>
            <person name="Heitman J."/>
        </authorList>
    </citation>
    <scope>NUCLEOTIDE SEQUENCE</scope>
    <source>
        <strain evidence="1">CBS 7841</strain>
    </source>
</reference>
<dbReference type="GeneID" id="91086383"/>
<dbReference type="EMBL" id="CP143785">
    <property type="protein sequence ID" value="WVN86996.1"/>
    <property type="molecule type" value="Genomic_DNA"/>
</dbReference>